<evidence type="ECO:0000313" key="7">
    <source>
        <dbReference type="Proteomes" id="UP000759131"/>
    </source>
</evidence>
<dbReference type="CDD" id="cd02947">
    <property type="entry name" value="TRX_family"/>
    <property type="match status" value="1"/>
</dbReference>
<dbReference type="EMBL" id="CAJPIZ010016405">
    <property type="protein sequence ID" value="CAG2115693.1"/>
    <property type="molecule type" value="Genomic_DNA"/>
</dbReference>
<dbReference type="OrthoDB" id="2121326at2759"/>
<gene>
    <name evidence="6" type="ORF">OSB1V03_LOCUS15654</name>
</gene>
<dbReference type="Pfam" id="PF00085">
    <property type="entry name" value="Thioredoxin"/>
    <property type="match status" value="1"/>
</dbReference>
<evidence type="ECO:0000259" key="5">
    <source>
        <dbReference type="PROSITE" id="PS51352"/>
    </source>
</evidence>
<accession>A0A7R9L5E7</accession>
<dbReference type="AlphaFoldDB" id="A0A7R9L5E7"/>
<dbReference type="PROSITE" id="PS00194">
    <property type="entry name" value="THIOREDOXIN_1"/>
    <property type="match status" value="1"/>
</dbReference>
<feature type="active site" description="Nucleophile" evidence="3">
    <location>
        <position position="33"/>
    </location>
</feature>
<feature type="active site" description="Nucleophile" evidence="3">
    <location>
        <position position="36"/>
    </location>
</feature>
<dbReference type="EMBL" id="OC870980">
    <property type="protein sequence ID" value="CAD7635263.1"/>
    <property type="molecule type" value="Genomic_DNA"/>
</dbReference>
<dbReference type="SUPFAM" id="SSF52833">
    <property type="entry name" value="Thioredoxin-like"/>
    <property type="match status" value="1"/>
</dbReference>
<proteinExistence type="inferred from homology"/>
<dbReference type="PANTHER" id="PTHR46115">
    <property type="entry name" value="THIOREDOXIN-LIKE PROTEIN 1"/>
    <property type="match status" value="1"/>
</dbReference>
<sequence length="107" mass="11806">MGVHHVADKGDFDGQLAGAGGKLVVVDFYATWCGPCKMIGPVLDKMSDELAAEVVFLKVDVDENEDIATDHKVSVMPTFLLFKNKQKIDEFSGANETKLRELILKHK</sequence>
<evidence type="ECO:0000256" key="1">
    <source>
        <dbReference type="ARBA" id="ARBA00023157"/>
    </source>
</evidence>
<dbReference type="PRINTS" id="PR00421">
    <property type="entry name" value="THIOREDOXIN"/>
</dbReference>
<feature type="disulfide bond" description="Redox-active" evidence="4">
    <location>
        <begin position="33"/>
        <end position="36"/>
    </location>
</feature>
<dbReference type="InterPro" id="IPR036249">
    <property type="entry name" value="Thioredoxin-like_sf"/>
</dbReference>
<feature type="site" description="Deprotonates C-terminal active site Cys" evidence="3">
    <location>
        <position position="27"/>
    </location>
</feature>
<dbReference type="PROSITE" id="PS51352">
    <property type="entry name" value="THIOREDOXIN_2"/>
    <property type="match status" value="1"/>
</dbReference>
<keyword evidence="4" id="KW-0676">Redox-active center</keyword>
<organism evidence="6">
    <name type="scientific">Medioppia subpectinata</name>
    <dbReference type="NCBI Taxonomy" id="1979941"/>
    <lineage>
        <taxon>Eukaryota</taxon>
        <taxon>Metazoa</taxon>
        <taxon>Ecdysozoa</taxon>
        <taxon>Arthropoda</taxon>
        <taxon>Chelicerata</taxon>
        <taxon>Arachnida</taxon>
        <taxon>Acari</taxon>
        <taxon>Acariformes</taxon>
        <taxon>Sarcoptiformes</taxon>
        <taxon>Oribatida</taxon>
        <taxon>Brachypylina</taxon>
        <taxon>Oppioidea</taxon>
        <taxon>Oppiidae</taxon>
        <taxon>Medioppia</taxon>
    </lineage>
</organism>
<name>A0A7R9L5E7_9ACAR</name>
<dbReference type="PIRSF" id="PIRSF000077">
    <property type="entry name" value="Thioredoxin"/>
    <property type="match status" value="1"/>
</dbReference>
<dbReference type="InterPro" id="IPR013766">
    <property type="entry name" value="Thioredoxin_domain"/>
</dbReference>
<evidence type="ECO:0000256" key="3">
    <source>
        <dbReference type="PIRSR" id="PIRSR000077-1"/>
    </source>
</evidence>
<evidence type="ECO:0000313" key="6">
    <source>
        <dbReference type="EMBL" id="CAD7635263.1"/>
    </source>
</evidence>
<feature type="site" description="Contributes to redox potential value" evidence="3">
    <location>
        <position position="34"/>
    </location>
</feature>
<feature type="site" description="Contributes to redox potential value" evidence="3">
    <location>
        <position position="35"/>
    </location>
</feature>
<protein>
    <recommendedName>
        <fullName evidence="2">Thioredoxin</fullName>
    </recommendedName>
</protein>
<dbReference type="InterPro" id="IPR017937">
    <property type="entry name" value="Thioredoxin_CS"/>
</dbReference>
<dbReference type="NCBIfam" id="TIGR01068">
    <property type="entry name" value="thioredoxin"/>
    <property type="match status" value="1"/>
</dbReference>
<dbReference type="FunFam" id="3.40.30.10:FF:000245">
    <property type="entry name" value="Thioredoxin"/>
    <property type="match status" value="1"/>
</dbReference>
<reference evidence="6" key="1">
    <citation type="submission" date="2020-11" db="EMBL/GenBank/DDBJ databases">
        <authorList>
            <person name="Tran Van P."/>
        </authorList>
    </citation>
    <scope>NUCLEOTIDE SEQUENCE</scope>
</reference>
<dbReference type="InterPro" id="IPR005746">
    <property type="entry name" value="Thioredoxin"/>
</dbReference>
<feature type="domain" description="Thioredoxin" evidence="5">
    <location>
        <begin position="1"/>
        <end position="107"/>
    </location>
</feature>
<evidence type="ECO:0000256" key="4">
    <source>
        <dbReference type="PIRSR" id="PIRSR000077-4"/>
    </source>
</evidence>
<keyword evidence="1 4" id="KW-1015">Disulfide bond</keyword>
<keyword evidence="7" id="KW-1185">Reference proteome</keyword>
<evidence type="ECO:0000256" key="2">
    <source>
        <dbReference type="PIRNR" id="PIRNR000077"/>
    </source>
</evidence>
<dbReference type="Proteomes" id="UP000759131">
    <property type="component" value="Unassembled WGS sequence"/>
</dbReference>
<dbReference type="Gene3D" id="3.40.30.10">
    <property type="entry name" value="Glutaredoxin"/>
    <property type="match status" value="1"/>
</dbReference>
<dbReference type="GO" id="GO:0015035">
    <property type="term" value="F:protein-disulfide reductase activity"/>
    <property type="evidence" value="ECO:0007669"/>
    <property type="project" value="InterPro"/>
</dbReference>
<comment type="similarity">
    <text evidence="2">Belongs to the thioredoxin family.</text>
</comment>